<dbReference type="GO" id="GO:0005737">
    <property type="term" value="C:cytoplasm"/>
    <property type="evidence" value="ECO:0007669"/>
    <property type="project" value="TreeGrafter"/>
</dbReference>
<keyword evidence="9" id="KW-0539">Nucleus</keyword>
<evidence type="ECO:0000256" key="5">
    <source>
        <dbReference type="ARBA" id="ARBA00022679"/>
    </source>
</evidence>
<organism evidence="13 14">
    <name type="scientific">Dekkera bruxellensis</name>
    <name type="common">Brettanomyces custersii</name>
    <dbReference type="NCBI Taxonomy" id="5007"/>
    <lineage>
        <taxon>Eukaryota</taxon>
        <taxon>Fungi</taxon>
        <taxon>Dikarya</taxon>
        <taxon>Ascomycota</taxon>
        <taxon>Saccharomycotina</taxon>
        <taxon>Pichiomycetes</taxon>
        <taxon>Pichiales</taxon>
        <taxon>Pichiaceae</taxon>
        <taxon>Brettanomyces</taxon>
    </lineage>
</organism>
<dbReference type="Gene3D" id="3.40.50.150">
    <property type="entry name" value="Vaccinia Virus protein VP39"/>
    <property type="match status" value="1"/>
</dbReference>
<dbReference type="InterPro" id="IPR023267">
    <property type="entry name" value="RCMT"/>
</dbReference>
<dbReference type="InterPro" id="IPR018314">
    <property type="entry name" value="RsmB/NOL1/NOP2-like_CS"/>
</dbReference>
<evidence type="ECO:0000313" key="13">
    <source>
        <dbReference type="EMBL" id="VUG19873.1"/>
    </source>
</evidence>
<comment type="subcellular location">
    <subcellularLocation>
        <location evidence="1">Nucleus</location>
    </subcellularLocation>
</comment>
<dbReference type="GO" id="GO:0005634">
    <property type="term" value="C:nucleus"/>
    <property type="evidence" value="ECO:0007669"/>
    <property type="project" value="UniProtKB-SubCell"/>
</dbReference>
<evidence type="ECO:0000259" key="12">
    <source>
        <dbReference type="PROSITE" id="PS51686"/>
    </source>
</evidence>
<dbReference type="PRINTS" id="PR02008">
    <property type="entry name" value="RCMTFAMILY"/>
</dbReference>
<evidence type="ECO:0000256" key="10">
    <source>
        <dbReference type="PROSITE-ProRule" id="PRU01023"/>
    </source>
</evidence>
<feature type="active site" description="Nucleophile" evidence="10">
    <location>
        <position position="311"/>
    </location>
</feature>
<dbReference type="Proteomes" id="UP000478008">
    <property type="component" value="Unassembled WGS sequence"/>
</dbReference>
<reference evidence="13 14" key="1">
    <citation type="submission" date="2019-07" db="EMBL/GenBank/DDBJ databases">
        <authorList>
            <person name="Friedrich A."/>
            <person name="Schacherer J."/>
        </authorList>
    </citation>
    <scope>NUCLEOTIDE SEQUENCE [LARGE SCALE GENOMIC DNA]</scope>
</reference>
<dbReference type="InterPro" id="IPR049560">
    <property type="entry name" value="MeTrfase_RsmB-F_NOP2_cat"/>
</dbReference>
<feature type="region of interest" description="Disordered" evidence="11">
    <location>
        <begin position="1"/>
        <end position="25"/>
    </location>
</feature>
<dbReference type="PROSITE" id="PS51686">
    <property type="entry name" value="SAM_MT_RSMB_NOP"/>
    <property type="match status" value="1"/>
</dbReference>
<feature type="compositionally biased region" description="Basic residues" evidence="11">
    <location>
        <begin position="1"/>
        <end position="11"/>
    </location>
</feature>
<dbReference type="InterPro" id="IPR057285">
    <property type="entry name" value="Pre-PUA_NSUN2"/>
</dbReference>
<dbReference type="SUPFAM" id="SSF53335">
    <property type="entry name" value="S-adenosyl-L-methionine-dependent methyltransferases"/>
    <property type="match status" value="1"/>
</dbReference>
<keyword evidence="3" id="KW-0820">tRNA-binding</keyword>
<comment type="similarity">
    <text evidence="2 10">Belongs to the class I-like SAM-binding methyltransferase superfamily. RsmB/NOP family.</text>
</comment>
<dbReference type="PRINTS" id="PR02011">
    <property type="entry name" value="RCMTNCL1"/>
</dbReference>
<sequence length="703" mass="81038">MGKHWRRKNRGGNKGQLGVRRRGRSDYTEIVKENEQWEKYYKSQNMLESDDEFLKMKKTFQDPLPLTFRITGSSSHVKDVSKFFAQKIVPQMEKAENSDESKEHKPPFPLKWYPGQLAFQIDLPKRVIKKDPVYAAVQEFLVAENEVGNISRQEAVSMVPPLFLDVKPEHYVLDMCAAPGSKTAQLIEALHTTENDELPKGFVMANDSDYKRSYMLVHQIKRLNSPNYLVVNHDAQMFPKIRLEENGPYIKFDRILCDVPCSGDGTFRKNIMIWREWCIGNGLGLHRLQLNILLRGIQLLKEGGRLVYSTCSLNPIEDEAVVTAALKKMGGQVRTVDCSSELPNLIRKGGLTHWKVYNKKFELQDPDNFESSEVPATAFPPKEDEIKDLHLENCVRVYPHYQNTGGFFITVFEKPVKEKNTELKKHPRDVEEEADNTLASKKQKTEIADDSSDESATVVPVIAPTPAKKTKLPFDANEEPFSYVDEDNKDLQKCWDFYEIGKSFPRDCSMVRNATGEPMRSIYFTSPVIKQIIQHNEEKLKLIYSGVKMFVYQKNYVCPWRIQNDSVDILKNYLPNTREISGNMSVFKILLEQDYPSVDVIKDENADPQFVTEIEKAPEGSCFLNIRKDGGQEKLLLPMWKGKVRVNLMVDKHEKAELLYRFFGINKNEQDKKKKQADEEQANKKIREAEEKKENNDDKTIDA</sequence>
<evidence type="ECO:0000256" key="6">
    <source>
        <dbReference type="ARBA" id="ARBA00022691"/>
    </source>
</evidence>
<feature type="binding site" evidence="10">
    <location>
        <position position="234"/>
    </location>
    <ligand>
        <name>S-adenosyl-L-methionine</name>
        <dbReference type="ChEBI" id="CHEBI:59789"/>
    </ligand>
</feature>
<keyword evidence="14" id="KW-1185">Reference proteome</keyword>
<dbReference type="Pfam" id="PF01189">
    <property type="entry name" value="Methyltr_RsmB-F"/>
    <property type="match status" value="1"/>
</dbReference>
<feature type="region of interest" description="Disordered" evidence="11">
    <location>
        <begin position="420"/>
        <end position="457"/>
    </location>
</feature>
<dbReference type="EMBL" id="CABFWN010000006">
    <property type="protein sequence ID" value="VUG19873.1"/>
    <property type="molecule type" value="Genomic_DNA"/>
</dbReference>
<keyword evidence="8 10" id="KW-0694">RNA-binding</keyword>
<evidence type="ECO:0000256" key="7">
    <source>
        <dbReference type="ARBA" id="ARBA00022694"/>
    </source>
</evidence>
<dbReference type="AlphaFoldDB" id="A0A7D9D0U5"/>
<keyword evidence="5 10" id="KW-0808">Transferase</keyword>
<feature type="region of interest" description="Disordered" evidence="11">
    <location>
        <begin position="669"/>
        <end position="703"/>
    </location>
</feature>
<feature type="binding site" evidence="10">
    <location>
        <begin position="176"/>
        <end position="182"/>
    </location>
    <ligand>
        <name>S-adenosyl-L-methionine</name>
        <dbReference type="ChEBI" id="CHEBI:59789"/>
    </ligand>
</feature>
<dbReference type="Pfam" id="PF25376">
    <property type="entry name" value="Pre-PUA_NSUN2"/>
    <property type="match status" value="1"/>
</dbReference>
<dbReference type="GO" id="GO:0016428">
    <property type="term" value="F:tRNA (cytidine-5-)-methyltransferase activity"/>
    <property type="evidence" value="ECO:0007669"/>
    <property type="project" value="InterPro"/>
</dbReference>
<evidence type="ECO:0000256" key="2">
    <source>
        <dbReference type="ARBA" id="ARBA00007494"/>
    </source>
</evidence>
<feature type="binding site" evidence="10">
    <location>
        <position position="207"/>
    </location>
    <ligand>
        <name>S-adenosyl-L-methionine</name>
        <dbReference type="ChEBI" id="CHEBI:59789"/>
    </ligand>
</feature>
<keyword evidence="7" id="KW-0819">tRNA processing</keyword>
<evidence type="ECO:0000313" key="14">
    <source>
        <dbReference type="Proteomes" id="UP000478008"/>
    </source>
</evidence>
<name>A0A7D9D0U5_DEKBR</name>
<evidence type="ECO:0000256" key="3">
    <source>
        <dbReference type="ARBA" id="ARBA00022555"/>
    </source>
</evidence>
<dbReference type="InterPro" id="IPR029063">
    <property type="entry name" value="SAM-dependent_MTases_sf"/>
</dbReference>
<dbReference type="Pfam" id="PF25378">
    <property type="entry name" value="PUA_NSUN2"/>
    <property type="match status" value="1"/>
</dbReference>
<dbReference type="InterPro" id="IPR001678">
    <property type="entry name" value="MeTrfase_RsmB-F_NOP2_dom"/>
</dbReference>
<gene>
    <name evidence="13" type="primary">NCL1</name>
    <name evidence="13" type="ORF">DEBR0S6_01992G</name>
</gene>
<evidence type="ECO:0000256" key="1">
    <source>
        <dbReference type="ARBA" id="ARBA00004123"/>
    </source>
</evidence>
<dbReference type="InterPro" id="IPR057286">
    <property type="entry name" value="PUA_NSUN2"/>
</dbReference>
<dbReference type="GO" id="GO:0000049">
    <property type="term" value="F:tRNA binding"/>
    <property type="evidence" value="ECO:0007669"/>
    <property type="project" value="UniProtKB-KW"/>
</dbReference>
<protein>
    <submittedName>
        <fullName evidence="13">DEBR0S6_01992g1_1</fullName>
    </submittedName>
</protein>
<feature type="binding site" evidence="10">
    <location>
        <position position="258"/>
    </location>
    <ligand>
        <name>S-adenosyl-L-methionine</name>
        <dbReference type="ChEBI" id="CHEBI:59789"/>
    </ligand>
</feature>
<evidence type="ECO:0000256" key="11">
    <source>
        <dbReference type="SAM" id="MobiDB-lite"/>
    </source>
</evidence>
<evidence type="ECO:0000256" key="4">
    <source>
        <dbReference type="ARBA" id="ARBA00022603"/>
    </source>
</evidence>
<dbReference type="PANTHER" id="PTHR22808">
    <property type="entry name" value="NCL1 YEAST -RELATED NOL1/NOP2/FMU SUN DOMAIN-CONTAINING"/>
    <property type="match status" value="1"/>
</dbReference>
<evidence type="ECO:0000256" key="9">
    <source>
        <dbReference type="ARBA" id="ARBA00023242"/>
    </source>
</evidence>
<dbReference type="InterPro" id="IPR023270">
    <property type="entry name" value="RCMT_NCL1"/>
</dbReference>
<dbReference type="GO" id="GO:0030488">
    <property type="term" value="P:tRNA methylation"/>
    <property type="evidence" value="ECO:0007669"/>
    <property type="project" value="TreeGrafter"/>
</dbReference>
<keyword evidence="4 10" id="KW-0489">Methyltransferase</keyword>
<feature type="domain" description="SAM-dependent MTase RsmB/NOP-type" evidence="12">
    <location>
        <begin position="56"/>
        <end position="415"/>
    </location>
</feature>
<accession>A0A7D9D0U5</accession>
<dbReference type="PROSITE" id="PS01153">
    <property type="entry name" value="NOL1_NOP2_SUN"/>
    <property type="match status" value="1"/>
</dbReference>
<proteinExistence type="inferred from homology"/>
<keyword evidence="6 10" id="KW-0949">S-adenosyl-L-methionine</keyword>
<evidence type="ECO:0000256" key="8">
    <source>
        <dbReference type="ARBA" id="ARBA00022884"/>
    </source>
</evidence>
<dbReference type="PANTHER" id="PTHR22808:SF1">
    <property type="entry name" value="RNA CYTOSINE-C(5)-METHYLTRANSFERASE NSUN2-RELATED"/>
    <property type="match status" value="1"/>
</dbReference>